<dbReference type="EMBL" id="DSUJ01000008">
    <property type="protein sequence ID" value="HFI90797.1"/>
    <property type="molecule type" value="Genomic_DNA"/>
</dbReference>
<dbReference type="GO" id="GO:0009318">
    <property type="term" value="C:exodeoxyribonuclease VII complex"/>
    <property type="evidence" value="ECO:0007669"/>
    <property type="project" value="UniProtKB-UniRule"/>
</dbReference>
<comment type="subunit">
    <text evidence="6">Heterooligomer composed of large and small subunits.</text>
</comment>
<evidence type="ECO:0000256" key="1">
    <source>
        <dbReference type="ARBA" id="ARBA00009998"/>
    </source>
</evidence>
<proteinExistence type="inferred from homology"/>
<dbReference type="InterPro" id="IPR037004">
    <property type="entry name" value="Exonuc_VII_ssu_sf"/>
</dbReference>
<comment type="similarity">
    <text evidence="1 6">Belongs to the XseB family.</text>
</comment>
<keyword evidence="4 6" id="KW-0378">Hydrolase</keyword>
<evidence type="ECO:0000256" key="5">
    <source>
        <dbReference type="ARBA" id="ARBA00022839"/>
    </source>
</evidence>
<gene>
    <name evidence="6 7" type="primary">xseB</name>
    <name evidence="7" type="ORF">ENS31_04595</name>
</gene>
<comment type="subcellular location">
    <subcellularLocation>
        <location evidence="6">Cytoplasm</location>
    </subcellularLocation>
</comment>
<evidence type="ECO:0000313" key="7">
    <source>
        <dbReference type="EMBL" id="HFI90797.1"/>
    </source>
</evidence>
<protein>
    <recommendedName>
        <fullName evidence="6">Exodeoxyribonuclease 7 small subunit</fullName>
        <ecNumber evidence="6">3.1.11.6</ecNumber>
    </recommendedName>
    <alternativeName>
        <fullName evidence="6">Exodeoxyribonuclease VII small subunit</fullName>
        <shortName evidence="6">Exonuclease VII small subunit</shortName>
    </alternativeName>
</protein>
<evidence type="ECO:0000256" key="2">
    <source>
        <dbReference type="ARBA" id="ARBA00022490"/>
    </source>
</evidence>
<sequence>MTKVKSNKSFEEKLKRLEQISELLESGDVQLEESINLFEEGIKLSKECLLILENAELKITKLKKEVSKNSIDEGEDE</sequence>
<dbReference type="GO" id="GO:0005829">
    <property type="term" value="C:cytosol"/>
    <property type="evidence" value="ECO:0007669"/>
    <property type="project" value="TreeGrafter"/>
</dbReference>
<keyword evidence="5 6" id="KW-0269">Exonuclease</keyword>
<keyword evidence="3 6" id="KW-0540">Nuclease</keyword>
<accession>A0A7V3E6Y6</accession>
<name>A0A7V3E6Y6_9BACT</name>
<dbReference type="GO" id="GO:0008855">
    <property type="term" value="F:exodeoxyribonuclease VII activity"/>
    <property type="evidence" value="ECO:0007669"/>
    <property type="project" value="UniProtKB-UniRule"/>
</dbReference>
<dbReference type="PIRSF" id="PIRSF006488">
    <property type="entry name" value="Exonuc_VII_S"/>
    <property type="match status" value="1"/>
</dbReference>
<organism evidence="7">
    <name type="scientific">Ignavibacterium album</name>
    <dbReference type="NCBI Taxonomy" id="591197"/>
    <lineage>
        <taxon>Bacteria</taxon>
        <taxon>Pseudomonadati</taxon>
        <taxon>Ignavibacteriota</taxon>
        <taxon>Ignavibacteria</taxon>
        <taxon>Ignavibacteriales</taxon>
        <taxon>Ignavibacteriaceae</taxon>
        <taxon>Ignavibacterium</taxon>
    </lineage>
</organism>
<dbReference type="InterPro" id="IPR003761">
    <property type="entry name" value="Exonuc_VII_S"/>
</dbReference>
<dbReference type="HAMAP" id="MF_00337">
    <property type="entry name" value="Exonuc_7_S"/>
    <property type="match status" value="1"/>
</dbReference>
<dbReference type="NCBIfam" id="TIGR01280">
    <property type="entry name" value="xseB"/>
    <property type="match status" value="1"/>
</dbReference>
<keyword evidence="2 6" id="KW-0963">Cytoplasm</keyword>
<dbReference type="Gene3D" id="1.10.287.1040">
    <property type="entry name" value="Exonuclease VII, small subunit"/>
    <property type="match status" value="1"/>
</dbReference>
<comment type="function">
    <text evidence="6">Bidirectionally degrades single-stranded DNA into large acid-insoluble oligonucleotides, which are then degraded further into small acid-soluble oligonucleotides.</text>
</comment>
<dbReference type="RefSeq" id="WP_304146604.1">
    <property type="nucleotide sequence ID" value="NZ_JAOAIE010000089.1"/>
</dbReference>
<evidence type="ECO:0000256" key="3">
    <source>
        <dbReference type="ARBA" id="ARBA00022722"/>
    </source>
</evidence>
<comment type="catalytic activity">
    <reaction evidence="6">
        <text>Exonucleolytic cleavage in either 5'- to 3'- or 3'- to 5'-direction to yield nucleoside 5'-phosphates.</text>
        <dbReference type="EC" id="3.1.11.6"/>
    </reaction>
</comment>
<dbReference type="EC" id="3.1.11.6" evidence="6"/>
<dbReference type="GO" id="GO:0006308">
    <property type="term" value="P:DNA catabolic process"/>
    <property type="evidence" value="ECO:0007669"/>
    <property type="project" value="UniProtKB-UniRule"/>
</dbReference>
<reference evidence="7" key="1">
    <citation type="journal article" date="2020" name="mSystems">
        <title>Genome- and Community-Level Interaction Insights into Carbon Utilization and Element Cycling Functions of Hydrothermarchaeota in Hydrothermal Sediment.</title>
        <authorList>
            <person name="Zhou Z."/>
            <person name="Liu Y."/>
            <person name="Xu W."/>
            <person name="Pan J."/>
            <person name="Luo Z.H."/>
            <person name="Li M."/>
        </authorList>
    </citation>
    <scope>NUCLEOTIDE SEQUENCE [LARGE SCALE GENOMIC DNA]</scope>
    <source>
        <strain evidence="7">SpSt-479</strain>
    </source>
</reference>
<dbReference type="Pfam" id="PF02609">
    <property type="entry name" value="Exonuc_VII_S"/>
    <property type="match status" value="1"/>
</dbReference>
<evidence type="ECO:0000256" key="4">
    <source>
        <dbReference type="ARBA" id="ARBA00022801"/>
    </source>
</evidence>
<dbReference type="SUPFAM" id="SSF116842">
    <property type="entry name" value="XseB-like"/>
    <property type="match status" value="1"/>
</dbReference>
<comment type="caution">
    <text evidence="7">The sequence shown here is derived from an EMBL/GenBank/DDBJ whole genome shotgun (WGS) entry which is preliminary data.</text>
</comment>
<dbReference type="AlphaFoldDB" id="A0A7V3E6Y6"/>
<dbReference type="PANTHER" id="PTHR34137:SF1">
    <property type="entry name" value="EXODEOXYRIBONUCLEASE 7 SMALL SUBUNIT"/>
    <property type="match status" value="1"/>
</dbReference>
<dbReference type="PANTHER" id="PTHR34137">
    <property type="entry name" value="EXODEOXYRIBONUCLEASE 7 SMALL SUBUNIT"/>
    <property type="match status" value="1"/>
</dbReference>
<evidence type="ECO:0000256" key="6">
    <source>
        <dbReference type="HAMAP-Rule" id="MF_00337"/>
    </source>
</evidence>